<feature type="domain" description="Mycothiol-dependent maleylpyruvate isomerase metal-binding" evidence="2">
    <location>
        <begin position="11"/>
        <end position="128"/>
    </location>
</feature>
<comment type="caution">
    <text evidence="3">The sequence shown here is derived from an EMBL/GenBank/DDBJ whole genome shotgun (WGS) entry which is preliminary data.</text>
</comment>
<dbReference type="GO" id="GO:0046872">
    <property type="term" value="F:metal ion binding"/>
    <property type="evidence" value="ECO:0007669"/>
    <property type="project" value="InterPro"/>
</dbReference>
<sequence length="242" mass="25763">MLPPGRYLEMLRTEVDAFADVVRWGDLGSPVPSCPGWDLTALIAHLGSIHRWARHCVSDAPQSVPVPGPGSDRAVWVSWFTSGADTLIDTLAAADPDTSCRTFGPPGTVRFWLRRQALETTVHRWDAQATGGQPAPIEPDVAADGLHEVQEVFVPRQLALGRLRAQPGVLRLAATDVPGSVVDIVASGAPAGQGQSPTATASGPAAILFLVLWKRTPPDTPLLYLSGDRTEAHRILTAPLTP</sequence>
<protein>
    <recommendedName>
        <fullName evidence="5">Mycothiol-dependent maleylpyruvate isomerase metal-binding domain-containing protein</fullName>
    </recommendedName>
</protein>
<dbReference type="Pfam" id="PF07398">
    <property type="entry name" value="MDMPI_C"/>
    <property type="match status" value="1"/>
</dbReference>
<evidence type="ECO:0000313" key="4">
    <source>
        <dbReference type="Proteomes" id="UP000011731"/>
    </source>
</evidence>
<dbReference type="SUPFAM" id="SSF109854">
    <property type="entry name" value="DinB/YfiT-like putative metalloenzymes"/>
    <property type="match status" value="1"/>
</dbReference>
<dbReference type="PATRIC" id="fig|1278076.4.peg.4642"/>
<keyword evidence="4" id="KW-1185">Reference proteome</keyword>
<proteinExistence type="predicted"/>
<dbReference type="PANTHER" id="PTHR40758">
    <property type="entry name" value="CONSERVED PROTEIN"/>
    <property type="match status" value="1"/>
</dbReference>
<organism evidence="3 4">
    <name type="scientific">Rhodococcus ruber BKS 20-38</name>
    <dbReference type="NCBI Taxonomy" id="1278076"/>
    <lineage>
        <taxon>Bacteria</taxon>
        <taxon>Bacillati</taxon>
        <taxon>Actinomycetota</taxon>
        <taxon>Actinomycetes</taxon>
        <taxon>Mycobacteriales</taxon>
        <taxon>Nocardiaceae</taxon>
        <taxon>Rhodococcus</taxon>
    </lineage>
</organism>
<gene>
    <name evidence="3" type="ORF">G352_22671</name>
</gene>
<dbReference type="InterPro" id="IPR024344">
    <property type="entry name" value="MDMPI_metal-binding"/>
</dbReference>
<dbReference type="InterPro" id="IPR010872">
    <property type="entry name" value="MDMPI_C-term_domain"/>
</dbReference>
<reference evidence="3 4" key="1">
    <citation type="journal article" date="2013" name="Genome Announc.">
        <title>Draft Genome Sequence of Rhodococcus ruber Strain BKS 20-38.</title>
        <authorList>
            <person name="Bala M."/>
            <person name="Kumar S."/>
            <person name="Raghava G.P."/>
            <person name="Mayilraj S."/>
        </authorList>
    </citation>
    <scope>NUCLEOTIDE SEQUENCE [LARGE SCALE GENOMIC DNA]</scope>
    <source>
        <strain evidence="3 4">BKS 20-38</strain>
    </source>
</reference>
<dbReference type="NCBIfam" id="TIGR03083">
    <property type="entry name" value="maleylpyruvate isomerase family mycothiol-dependent enzyme"/>
    <property type="match status" value="1"/>
</dbReference>
<feature type="domain" description="MDMPI C-terminal" evidence="1">
    <location>
        <begin position="140"/>
        <end position="232"/>
    </location>
</feature>
<dbReference type="PANTHER" id="PTHR40758:SF1">
    <property type="entry name" value="CONSERVED PROTEIN"/>
    <property type="match status" value="1"/>
</dbReference>
<dbReference type="Proteomes" id="UP000011731">
    <property type="component" value="Unassembled WGS sequence"/>
</dbReference>
<dbReference type="InterPro" id="IPR034660">
    <property type="entry name" value="DinB/YfiT-like"/>
</dbReference>
<evidence type="ECO:0000259" key="1">
    <source>
        <dbReference type="Pfam" id="PF07398"/>
    </source>
</evidence>
<dbReference type="RefSeq" id="WP_003938595.1">
    <property type="nucleotide sequence ID" value="NZ_AOEX01000086.1"/>
</dbReference>
<evidence type="ECO:0008006" key="5">
    <source>
        <dbReference type="Google" id="ProtNLM"/>
    </source>
</evidence>
<evidence type="ECO:0000313" key="3">
    <source>
        <dbReference type="EMBL" id="EME55774.1"/>
    </source>
</evidence>
<dbReference type="Pfam" id="PF11716">
    <property type="entry name" value="MDMPI_N"/>
    <property type="match status" value="1"/>
</dbReference>
<dbReference type="AlphaFoldDB" id="M2Z563"/>
<dbReference type="InterPro" id="IPR017517">
    <property type="entry name" value="Maleyloyr_isom"/>
</dbReference>
<dbReference type="EMBL" id="AOEX01000086">
    <property type="protein sequence ID" value="EME55774.1"/>
    <property type="molecule type" value="Genomic_DNA"/>
</dbReference>
<name>M2Z563_9NOCA</name>
<accession>M2Z563</accession>
<evidence type="ECO:0000259" key="2">
    <source>
        <dbReference type="Pfam" id="PF11716"/>
    </source>
</evidence>
<dbReference type="GO" id="GO:0005886">
    <property type="term" value="C:plasma membrane"/>
    <property type="evidence" value="ECO:0007669"/>
    <property type="project" value="TreeGrafter"/>
</dbReference>